<feature type="region of interest" description="Disordered" evidence="18">
    <location>
        <begin position="436"/>
        <end position="504"/>
    </location>
</feature>
<dbReference type="GO" id="GO:0031965">
    <property type="term" value="C:nuclear membrane"/>
    <property type="evidence" value="ECO:0007669"/>
    <property type="project" value="UniProtKB-SubCell"/>
</dbReference>
<evidence type="ECO:0000256" key="8">
    <source>
        <dbReference type="ARBA" id="ARBA00022737"/>
    </source>
</evidence>
<dbReference type="GO" id="GO:0003723">
    <property type="term" value="F:RNA binding"/>
    <property type="evidence" value="ECO:0007669"/>
    <property type="project" value="TreeGrafter"/>
</dbReference>
<keyword evidence="21" id="KW-1185">Reference proteome</keyword>
<feature type="region of interest" description="Disordered" evidence="18">
    <location>
        <begin position="539"/>
        <end position="582"/>
    </location>
</feature>
<keyword evidence="9" id="KW-0378">Hydrolase</keyword>
<dbReference type="GO" id="GO:0006508">
    <property type="term" value="P:proteolysis"/>
    <property type="evidence" value="ECO:0007669"/>
    <property type="project" value="UniProtKB-KW"/>
</dbReference>
<dbReference type="PROSITE" id="PS51434">
    <property type="entry name" value="NUP_C"/>
    <property type="match status" value="1"/>
</dbReference>
<dbReference type="GO" id="GO:0017056">
    <property type="term" value="F:structural constituent of nuclear pore"/>
    <property type="evidence" value="ECO:0007669"/>
    <property type="project" value="InterPro"/>
</dbReference>
<dbReference type="GO" id="GO:0051028">
    <property type="term" value="P:mRNA transport"/>
    <property type="evidence" value="ECO:0007669"/>
    <property type="project" value="UniProtKB-KW"/>
</dbReference>
<keyword evidence="15" id="KW-0906">Nuclear pore complex</keyword>
<feature type="compositionally biased region" description="Basic and acidic residues" evidence="18">
    <location>
        <begin position="634"/>
        <end position="643"/>
    </location>
</feature>
<reference evidence="20" key="2">
    <citation type="submission" date="2025-09" db="UniProtKB">
        <authorList>
            <consortium name="Ensembl"/>
        </authorList>
    </citation>
    <scope>IDENTIFICATION</scope>
</reference>
<evidence type="ECO:0000256" key="11">
    <source>
        <dbReference type="ARBA" id="ARBA00022816"/>
    </source>
</evidence>
<dbReference type="FunFam" id="1.10.10.2360:FF:000001">
    <property type="entry name" value="Nuclear pore complex protein Nup98-Nup96"/>
    <property type="match status" value="1"/>
</dbReference>
<evidence type="ECO:0000256" key="6">
    <source>
        <dbReference type="ARBA" id="ARBA00022448"/>
    </source>
</evidence>
<evidence type="ECO:0000256" key="15">
    <source>
        <dbReference type="ARBA" id="ARBA00023132"/>
    </source>
</evidence>
<dbReference type="InterPro" id="IPR025574">
    <property type="entry name" value="Nucleoporin_FG_rpt"/>
</dbReference>
<evidence type="ECO:0000256" key="2">
    <source>
        <dbReference type="ARBA" id="ARBA00004620"/>
    </source>
</evidence>
<keyword evidence="6" id="KW-0813">Transport</keyword>
<dbReference type="SUPFAM" id="SSF82215">
    <property type="entry name" value="C-terminal autoproteolytic domain of nucleoporin nup98"/>
    <property type="match status" value="1"/>
</dbReference>
<feature type="domain" description="Peptidase S59" evidence="19">
    <location>
        <begin position="664"/>
        <end position="806"/>
    </location>
</feature>
<evidence type="ECO:0000256" key="12">
    <source>
        <dbReference type="ARBA" id="ARBA00022825"/>
    </source>
</evidence>
<evidence type="ECO:0000256" key="14">
    <source>
        <dbReference type="ARBA" id="ARBA00023010"/>
    </source>
</evidence>
<evidence type="ECO:0000256" key="1">
    <source>
        <dbReference type="ARBA" id="ARBA00004567"/>
    </source>
</evidence>
<name>A0A8D0F3G8_STROC</name>
<dbReference type="Gene3D" id="1.10.10.2360">
    <property type="match status" value="1"/>
</dbReference>
<reference evidence="20" key="1">
    <citation type="submission" date="2025-08" db="UniProtKB">
        <authorList>
            <consortium name="Ensembl"/>
        </authorList>
    </citation>
    <scope>IDENTIFICATION</scope>
</reference>
<keyword evidence="10" id="KW-0068">Autocatalytic cleavage</keyword>
<dbReference type="GO" id="GO:0006606">
    <property type="term" value="P:protein import into nucleus"/>
    <property type="evidence" value="ECO:0007669"/>
    <property type="project" value="TreeGrafter"/>
</dbReference>
<dbReference type="GO" id="GO:0044614">
    <property type="term" value="C:nuclear pore cytoplasmic filaments"/>
    <property type="evidence" value="ECO:0007669"/>
    <property type="project" value="TreeGrafter"/>
</dbReference>
<keyword evidence="13" id="KW-0653">Protein transport</keyword>
<comment type="subcellular location">
    <subcellularLocation>
        <location evidence="2">Nucleus membrane</location>
        <topology evidence="2">Peripheral membrane protein</topology>
        <orientation evidence="2">Nucleoplasmic side</orientation>
    </subcellularLocation>
    <subcellularLocation>
        <location evidence="1">Nucleus</location>
        <location evidence="1">Nuclear pore complex</location>
    </subcellularLocation>
    <subcellularLocation>
        <location evidence="3">Nucleus</location>
        <location evidence="3">Nucleoplasm</location>
    </subcellularLocation>
</comment>
<dbReference type="Gene3D" id="3.30.1610.10">
    <property type="entry name" value="Peptidase S59, nucleoporin"/>
    <property type="match status" value="1"/>
</dbReference>
<dbReference type="PANTHER" id="PTHR23198:SF6">
    <property type="entry name" value="NUCLEAR PORE COMPLEX PROTEIN NUP98-NUP96"/>
    <property type="match status" value="1"/>
</dbReference>
<evidence type="ECO:0000256" key="10">
    <source>
        <dbReference type="ARBA" id="ARBA00022813"/>
    </source>
</evidence>
<evidence type="ECO:0000256" key="3">
    <source>
        <dbReference type="ARBA" id="ARBA00004642"/>
    </source>
</evidence>
<keyword evidence="16" id="KW-0472">Membrane</keyword>
<dbReference type="PANTHER" id="PTHR23198">
    <property type="entry name" value="NUCLEOPORIN"/>
    <property type="match status" value="1"/>
</dbReference>
<dbReference type="Ensembl" id="ENSSOCT00000011182.1">
    <property type="protein sequence ID" value="ENSSOCP00000010893.1"/>
    <property type="gene ID" value="ENSSOCG00000007769.1"/>
</dbReference>
<evidence type="ECO:0000313" key="20">
    <source>
        <dbReference type="Ensembl" id="ENSSOCP00000010893.1"/>
    </source>
</evidence>
<evidence type="ECO:0000256" key="18">
    <source>
        <dbReference type="SAM" id="MobiDB-lite"/>
    </source>
</evidence>
<evidence type="ECO:0000256" key="16">
    <source>
        <dbReference type="ARBA" id="ARBA00023136"/>
    </source>
</evidence>
<keyword evidence="8" id="KW-0677">Repeat</keyword>
<dbReference type="Pfam" id="PF21240">
    <property type="entry name" value="Nup98_GLEBS"/>
    <property type="match status" value="1"/>
</dbReference>
<feature type="compositionally biased region" description="Basic and acidic residues" evidence="18">
    <location>
        <begin position="449"/>
        <end position="458"/>
    </location>
</feature>
<dbReference type="Proteomes" id="UP000694551">
    <property type="component" value="Unplaced"/>
</dbReference>
<protein>
    <recommendedName>
        <fullName evidence="5">Nuclear pore complex protein Nup98-Nup96</fullName>
    </recommendedName>
</protein>
<dbReference type="Pfam" id="PF13634">
    <property type="entry name" value="Nucleoporin_FG"/>
    <property type="match status" value="2"/>
</dbReference>
<organism evidence="20 21">
    <name type="scientific">Strix occidentalis caurina</name>
    <name type="common">northern spotted owl</name>
    <dbReference type="NCBI Taxonomy" id="311401"/>
    <lineage>
        <taxon>Eukaryota</taxon>
        <taxon>Metazoa</taxon>
        <taxon>Chordata</taxon>
        <taxon>Craniata</taxon>
        <taxon>Vertebrata</taxon>
        <taxon>Euteleostomi</taxon>
        <taxon>Archelosauria</taxon>
        <taxon>Archosauria</taxon>
        <taxon>Dinosauria</taxon>
        <taxon>Saurischia</taxon>
        <taxon>Theropoda</taxon>
        <taxon>Coelurosauria</taxon>
        <taxon>Aves</taxon>
        <taxon>Neognathae</taxon>
        <taxon>Neoaves</taxon>
        <taxon>Telluraves</taxon>
        <taxon>Strigiformes</taxon>
        <taxon>Strigidae</taxon>
        <taxon>Strix</taxon>
    </lineage>
</organism>
<dbReference type="GO" id="GO:0006405">
    <property type="term" value="P:RNA export from nucleus"/>
    <property type="evidence" value="ECO:0007669"/>
    <property type="project" value="TreeGrafter"/>
</dbReference>
<feature type="region of interest" description="Disordered" evidence="18">
    <location>
        <begin position="811"/>
        <end position="862"/>
    </location>
</feature>
<dbReference type="FunFam" id="3.30.1610.10:FF:000001">
    <property type="entry name" value="Nuclear pore complex protein Nup98-Nup96"/>
    <property type="match status" value="1"/>
</dbReference>
<dbReference type="InterPro" id="IPR036903">
    <property type="entry name" value="Nup98_auto-Pept-S59_dom_sf"/>
</dbReference>
<evidence type="ECO:0000256" key="4">
    <source>
        <dbReference type="ARBA" id="ARBA00008926"/>
    </source>
</evidence>
<evidence type="ECO:0000256" key="13">
    <source>
        <dbReference type="ARBA" id="ARBA00022927"/>
    </source>
</evidence>
<keyword evidence="11" id="KW-0509">mRNA transport</keyword>
<evidence type="ECO:0000256" key="7">
    <source>
        <dbReference type="ARBA" id="ARBA00022670"/>
    </source>
</evidence>
<dbReference type="AlphaFoldDB" id="A0A8D0F3G8"/>
<evidence type="ECO:0000256" key="17">
    <source>
        <dbReference type="ARBA" id="ARBA00023242"/>
    </source>
</evidence>
<dbReference type="Pfam" id="PF04096">
    <property type="entry name" value="Nucleoporin2"/>
    <property type="match status" value="1"/>
</dbReference>
<dbReference type="GO" id="GO:0008236">
    <property type="term" value="F:serine-type peptidase activity"/>
    <property type="evidence" value="ECO:0007669"/>
    <property type="project" value="UniProtKB-KW"/>
</dbReference>
<keyword evidence="7" id="KW-0645">Protease</keyword>
<keyword evidence="14" id="KW-0811">Translocation</keyword>
<comment type="similarity">
    <text evidence="4">Belongs to the nucleoporin GLFG family.</text>
</comment>
<evidence type="ECO:0000256" key="5">
    <source>
        <dbReference type="ARBA" id="ARBA00013472"/>
    </source>
</evidence>
<dbReference type="GO" id="GO:0000973">
    <property type="term" value="P:post-transcriptional tethering of RNA polymerase II gene DNA at nuclear periphery"/>
    <property type="evidence" value="ECO:0007669"/>
    <property type="project" value="TreeGrafter"/>
</dbReference>
<dbReference type="InterPro" id="IPR037665">
    <property type="entry name" value="Nucleoporin_S59-like"/>
</dbReference>
<dbReference type="GO" id="GO:0034398">
    <property type="term" value="P:telomere tethering at nuclear periphery"/>
    <property type="evidence" value="ECO:0007669"/>
    <property type="project" value="TreeGrafter"/>
</dbReference>
<evidence type="ECO:0000259" key="19">
    <source>
        <dbReference type="PROSITE" id="PS51434"/>
    </source>
</evidence>
<keyword evidence="17" id="KW-0539">Nucleus</keyword>
<evidence type="ECO:0000256" key="9">
    <source>
        <dbReference type="ARBA" id="ARBA00022801"/>
    </source>
</evidence>
<proteinExistence type="inferred from homology"/>
<sequence length="862" mass="91109">MFNKSFGTPFGGSTGFGTTSTFGQNAGFGTTSGGAFGTSAFGSNSNTGGLFGSTQTKPGGLFGSTTFNQPATSSTSTGFGFGTSTGTSNSLFGTTSTGGGLFSSQNNAFAQNKPAGFGNFGTSTSSGGLFGTTNTTSNPFGSTSGSLFGPTSFTAAPTGTTIKFNPPTGTDTMVKSGVSTNINTKHQCITAMKEYESKSLEELRLEDYQANRKGPSNPVGAGAAAGLFGSSTATSSTATGLFGSSTTNTGFSYGQNKTAFGTSTTGFGTGTTGGLFGQQSQTTSLFNKPFGQATTTQNTGFSFGNTTLGQPNTNTMGLFGVTQPSQPGGLFGTAANTNAGTGFGTGTGLFGQANTGFGVGGSVSLGAGQTSLFGNTQPKLGGTLGTGAFGAPGFNTSTATLGFGAPQPAVALTDPNASAAQQAVLQQHLNSLTYSPFGDSPLFRNPMSDPKKKEERLKPTNPAAQKALTTPTHYKLTPRPATRVRPKALQSAGSAKSHLFDGLDDDEPSLSNGAFMPKKSIKKLVLKNLNSSNLFSPVNRENEDLASPSEYPENGDRFFLSVPPDENHRQDGEREEEEDHHEVTRFYTNPIAKPIPQSPENMVQRHQNNVDDSIVALNMRAALRNGMEGSSEDASFHDDSLQDEREEEPETVHHLHPAGIVLTRAGYYTIPSMEELARFTNDRNECIVTDFTIGRRGYGSIYFEGDINLTNLNLDDIVHIRRKEVIVYPDDERKPPIGEGLNRRAEVTLDGVWPTDKTSRCLIKSPERLAEMNYEGRLESVSRKQGARFKEYRPETGSWVFKVAHFSKYGLQDSDEEEEEHPSKVDTKKLKTAPAPPPGHLPPQQMTLNGKPTPPSQVEGGQ</sequence>
<keyword evidence="12" id="KW-0720">Serine protease</keyword>
<accession>A0A8D0F3G8</accession>
<dbReference type="InterPro" id="IPR007230">
    <property type="entry name" value="Nup98_auto-Pept-S59_dom"/>
</dbReference>
<dbReference type="GO" id="GO:0008139">
    <property type="term" value="F:nuclear localization sequence binding"/>
    <property type="evidence" value="ECO:0007669"/>
    <property type="project" value="TreeGrafter"/>
</dbReference>
<dbReference type="GO" id="GO:0005654">
    <property type="term" value="C:nucleoplasm"/>
    <property type="evidence" value="ECO:0007669"/>
    <property type="project" value="UniProtKB-SubCell"/>
</dbReference>
<evidence type="ECO:0000313" key="21">
    <source>
        <dbReference type="Proteomes" id="UP000694551"/>
    </source>
</evidence>
<feature type="region of interest" description="Disordered" evidence="18">
    <location>
        <begin position="627"/>
        <end position="653"/>
    </location>
</feature>